<proteinExistence type="predicted"/>
<dbReference type="AlphaFoldDB" id="A0A3N4JCP8"/>
<dbReference type="Proteomes" id="UP000276215">
    <property type="component" value="Unassembled WGS sequence"/>
</dbReference>
<dbReference type="Pfam" id="PF13358">
    <property type="entry name" value="DDE_3"/>
    <property type="match status" value="1"/>
</dbReference>
<dbReference type="InterPro" id="IPR036397">
    <property type="entry name" value="RNaseH_sf"/>
</dbReference>
<gene>
    <name evidence="2" type="ORF">L873DRAFT_1695872</name>
</gene>
<dbReference type="InterPro" id="IPR038717">
    <property type="entry name" value="Tc1-like_DDE_dom"/>
</dbReference>
<evidence type="ECO:0000259" key="1">
    <source>
        <dbReference type="Pfam" id="PF13358"/>
    </source>
</evidence>
<evidence type="ECO:0000313" key="2">
    <source>
        <dbReference type="EMBL" id="RPA96043.1"/>
    </source>
</evidence>
<dbReference type="OrthoDB" id="5410741at2759"/>
<dbReference type="GO" id="GO:0003676">
    <property type="term" value="F:nucleic acid binding"/>
    <property type="evidence" value="ECO:0007669"/>
    <property type="project" value="InterPro"/>
</dbReference>
<protein>
    <recommendedName>
        <fullName evidence="1">Tc1-like transposase DDE domain-containing protein</fullName>
    </recommendedName>
</protein>
<feature type="non-terminal residue" evidence="2">
    <location>
        <position position="1"/>
    </location>
</feature>
<organism evidence="2 3">
    <name type="scientific">Choiromyces venosus 120613-1</name>
    <dbReference type="NCBI Taxonomy" id="1336337"/>
    <lineage>
        <taxon>Eukaryota</taxon>
        <taxon>Fungi</taxon>
        <taxon>Dikarya</taxon>
        <taxon>Ascomycota</taxon>
        <taxon>Pezizomycotina</taxon>
        <taxon>Pezizomycetes</taxon>
        <taxon>Pezizales</taxon>
        <taxon>Tuberaceae</taxon>
        <taxon>Choiromyces</taxon>
    </lineage>
</organism>
<feature type="domain" description="Tc1-like transposase DDE" evidence="1">
    <location>
        <begin position="16"/>
        <end position="79"/>
    </location>
</feature>
<sequence>PLLWPTCRERLALDPHFLLMEDNAPSHNSDFTNLERRKEGIEKATWPANSPDFNLIKHIWRLMKMRILHHHGSKRIQTLAEMKMVLQEEWLEIAMKRLIMRLSSFLISWYDI</sequence>
<dbReference type="EMBL" id="ML120418">
    <property type="protein sequence ID" value="RPA96043.1"/>
    <property type="molecule type" value="Genomic_DNA"/>
</dbReference>
<reference evidence="2 3" key="1">
    <citation type="journal article" date="2018" name="Nat. Ecol. Evol.">
        <title>Pezizomycetes genomes reveal the molecular basis of ectomycorrhizal truffle lifestyle.</title>
        <authorList>
            <person name="Murat C."/>
            <person name="Payen T."/>
            <person name="Noel B."/>
            <person name="Kuo A."/>
            <person name="Morin E."/>
            <person name="Chen J."/>
            <person name="Kohler A."/>
            <person name="Krizsan K."/>
            <person name="Balestrini R."/>
            <person name="Da Silva C."/>
            <person name="Montanini B."/>
            <person name="Hainaut M."/>
            <person name="Levati E."/>
            <person name="Barry K.W."/>
            <person name="Belfiori B."/>
            <person name="Cichocki N."/>
            <person name="Clum A."/>
            <person name="Dockter R.B."/>
            <person name="Fauchery L."/>
            <person name="Guy J."/>
            <person name="Iotti M."/>
            <person name="Le Tacon F."/>
            <person name="Lindquist E.A."/>
            <person name="Lipzen A."/>
            <person name="Malagnac F."/>
            <person name="Mello A."/>
            <person name="Molinier V."/>
            <person name="Miyauchi S."/>
            <person name="Poulain J."/>
            <person name="Riccioni C."/>
            <person name="Rubini A."/>
            <person name="Sitrit Y."/>
            <person name="Splivallo R."/>
            <person name="Traeger S."/>
            <person name="Wang M."/>
            <person name="Zifcakova L."/>
            <person name="Wipf D."/>
            <person name="Zambonelli A."/>
            <person name="Paolocci F."/>
            <person name="Nowrousian M."/>
            <person name="Ottonello S."/>
            <person name="Baldrian P."/>
            <person name="Spatafora J.W."/>
            <person name="Henrissat B."/>
            <person name="Nagy L.G."/>
            <person name="Aury J.M."/>
            <person name="Wincker P."/>
            <person name="Grigoriev I.V."/>
            <person name="Bonfante P."/>
            <person name="Martin F.M."/>
        </authorList>
    </citation>
    <scope>NUCLEOTIDE SEQUENCE [LARGE SCALE GENOMIC DNA]</scope>
    <source>
        <strain evidence="2 3">120613-1</strain>
    </source>
</reference>
<accession>A0A3N4JCP8</accession>
<dbReference type="STRING" id="1336337.A0A3N4JCP8"/>
<evidence type="ECO:0000313" key="3">
    <source>
        <dbReference type="Proteomes" id="UP000276215"/>
    </source>
</evidence>
<dbReference type="Gene3D" id="3.30.420.10">
    <property type="entry name" value="Ribonuclease H-like superfamily/Ribonuclease H"/>
    <property type="match status" value="1"/>
</dbReference>
<name>A0A3N4JCP8_9PEZI</name>
<keyword evidence="3" id="KW-1185">Reference proteome</keyword>